<dbReference type="EMBL" id="JANBPK010001200">
    <property type="protein sequence ID" value="KAJ2924919.1"/>
    <property type="molecule type" value="Genomic_DNA"/>
</dbReference>
<proteinExistence type="predicted"/>
<gene>
    <name evidence="2" type="ORF">H1R20_g12164</name>
</gene>
<accession>A0A9W8IZZ8</accession>
<dbReference type="OrthoDB" id="3222453at2759"/>
<sequence length="399" mass="43567">MTELALNLGKSESTEYDNHQGRGVYPQHADVGERPRLMATSTSTERGFKKIFNLRDDEAEIRASKIFGESYCLPKMEVVTSEEELLAGDTIVKGTSSVTEYAANGEVASCVFRMLEPQGAVLALTSSADLEELESHVELRNFIIDHAAPLYEYANGILKLDDDESLYIVTGCVKSDSWALAAYNDPVDPHSDVLRLVKTGSSGSNPIYGWTHRGTAEARCGPGTTRGSGALPKNQCLFLQGFKIAFSVAFRSRMGGPSPSPSSSDPTDRKQGEDSSPGPDKRGGRSGNDDRSNRPRGNGGNSLSSDGSKEKGGFSGRAVDELSVGYFPTKQLLDELHPCDRINRKMLLHTTADIALSHDDDWRFALENASPADMVSFDILETRTIATRNGRDWNDYRQL</sequence>
<reference evidence="2" key="1">
    <citation type="submission" date="2022-06" db="EMBL/GenBank/DDBJ databases">
        <title>Genome Sequence of Candolleomyces eurysporus.</title>
        <authorList>
            <person name="Buettner E."/>
        </authorList>
    </citation>
    <scope>NUCLEOTIDE SEQUENCE</scope>
    <source>
        <strain evidence="2">VTCC 930004</strain>
    </source>
</reference>
<evidence type="ECO:0000313" key="3">
    <source>
        <dbReference type="Proteomes" id="UP001140091"/>
    </source>
</evidence>
<comment type="caution">
    <text evidence="2">The sequence shown here is derived from an EMBL/GenBank/DDBJ whole genome shotgun (WGS) entry which is preliminary data.</text>
</comment>
<feature type="region of interest" description="Disordered" evidence="1">
    <location>
        <begin position="253"/>
        <end position="315"/>
    </location>
</feature>
<keyword evidence="3" id="KW-1185">Reference proteome</keyword>
<feature type="region of interest" description="Disordered" evidence="1">
    <location>
        <begin position="1"/>
        <end position="31"/>
    </location>
</feature>
<feature type="compositionally biased region" description="Basic and acidic residues" evidence="1">
    <location>
        <begin position="266"/>
        <end position="293"/>
    </location>
</feature>
<name>A0A9W8IZZ8_9AGAR</name>
<dbReference type="Proteomes" id="UP001140091">
    <property type="component" value="Unassembled WGS sequence"/>
</dbReference>
<organism evidence="2 3">
    <name type="scientific">Candolleomyces eurysporus</name>
    <dbReference type="NCBI Taxonomy" id="2828524"/>
    <lineage>
        <taxon>Eukaryota</taxon>
        <taxon>Fungi</taxon>
        <taxon>Dikarya</taxon>
        <taxon>Basidiomycota</taxon>
        <taxon>Agaricomycotina</taxon>
        <taxon>Agaricomycetes</taxon>
        <taxon>Agaricomycetidae</taxon>
        <taxon>Agaricales</taxon>
        <taxon>Agaricineae</taxon>
        <taxon>Psathyrellaceae</taxon>
        <taxon>Candolleomyces</taxon>
    </lineage>
</organism>
<dbReference type="AlphaFoldDB" id="A0A9W8IZZ8"/>
<feature type="non-terminal residue" evidence="2">
    <location>
        <position position="399"/>
    </location>
</feature>
<evidence type="ECO:0000256" key="1">
    <source>
        <dbReference type="SAM" id="MobiDB-lite"/>
    </source>
</evidence>
<protein>
    <submittedName>
        <fullName evidence="2">Uncharacterized protein</fullName>
    </submittedName>
</protein>
<evidence type="ECO:0000313" key="2">
    <source>
        <dbReference type="EMBL" id="KAJ2924919.1"/>
    </source>
</evidence>